<evidence type="ECO:0000313" key="5">
    <source>
        <dbReference type="EMBL" id="OIQ59246.1"/>
    </source>
</evidence>
<dbReference type="NCBIfam" id="TIGR00621">
    <property type="entry name" value="ssb"/>
    <property type="match status" value="1"/>
</dbReference>
<feature type="compositionally biased region" description="Gly residues" evidence="4">
    <location>
        <begin position="111"/>
        <end position="128"/>
    </location>
</feature>
<feature type="region of interest" description="Disordered" evidence="4">
    <location>
        <begin position="105"/>
        <end position="154"/>
    </location>
</feature>
<dbReference type="EMBL" id="MDDC01000009">
    <property type="protein sequence ID" value="OIQ59246.1"/>
    <property type="molecule type" value="Genomic_DNA"/>
</dbReference>
<proteinExistence type="inferred from homology"/>
<dbReference type="AlphaFoldDB" id="A0A1J5NKW0"/>
<comment type="caution">
    <text evidence="5">The sequence shown here is derived from an EMBL/GenBank/DDBJ whole genome shotgun (WGS) entry which is preliminary data.</text>
</comment>
<evidence type="ECO:0000256" key="2">
    <source>
        <dbReference type="HAMAP-Rule" id="MF_00984"/>
    </source>
</evidence>
<dbReference type="GO" id="GO:0009295">
    <property type="term" value="C:nucleoid"/>
    <property type="evidence" value="ECO:0007669"/>
    <property type="project" value="TreeGrafter"/>
</dbReference>
<dbReference type="InterPro" id="IPR011344">
    <property type="entry name" value="ssDNA-bd"/>
</dbReference>
<dbReference type="Pfam" id="PF00436">
    <property type="entry name" value="SSB"/>
    <property type="match status" value="1"/>
</dbReference>
<keyword evidence="2" id="KW-0233">DNA recombination</keyword>
<comment type="subunit">
    <text evidence="2">Homotetramer.</text>
</comment>
<dbReference type="CDD" id="cd04496">
    <property type="entry name" value="SSB_OBF"/>
    <property type="match status" value="1"/>
</dbReference>
<dbReference type="GO" id="GO:0006310">
    <property type="term" value="P:DNA recombination"/>
    <property type="evidence" value="ECO:0007669"/>
    <property type="project" value="UniProtKB-UniRule"/>
</dbReference>
<protein>
    <recommendedName>
        <fullName evidence="2 3">Single-stranded DNA-binding protein</fullName>
        <shortName evidence="2">SSB</shortName>
    </recommendedName>
</protein>
<accession>A0A1J5NKW0</accession>
<dbReference type="Gene3D" id="2.40.50.140">
    <property type="entry name" value="Nucleic acid-binding proteins"/>
    <property type="match status" value="1"/>
</dbReference>
<reference evidence="5 6" key="1">
    <citation type="submission" date="2016-08" db="EMBL/GenBank/DDBJ databases">
        <title>Genome-based comparison of Moorella thermoacetic strains.</title>
        <authorList>
            <person name="Poehlein A."/>
            <person name="Bengelsdorf F.R."/>
            <person name="Esser C."/>
            <person name="Duerre P."/>
            <person name="Daniel R."/>
        </authorList>
    </citation>
    <scope>NUCLEOTIDE SEQUENCE [LARGE SCALE GENOMIC DNA]</scope>
    <source>
        <strain evidence="5 6">DSM 21394</strain>
    </source>
</reference>
<keyword evidence="2" id="KW-0227">DNA damage</keyword>
<keyword evidence="1 2" id="KW-0238">DNA-binding</keyword>
<dbReference type="GO" id="GO:0006281">
    <property type="term" value="P:DNA repair"/>
    <property type="evidence" value="ECO:0007669"/>
    <property type="project" value="UniProtKB-UniRule"/>
</dbReference>
<evidence type="ECO:0000256" key="4">
    <source>
        <dbReference type="SAM" id="MobiDB-lite"/>
    </source>
</evidence>
<sequence>MLNRVILIGRLTRDPELRYTASGVAMTTFTLAVDRNYVNQQGERGTDFIRITVWRKLAETCANHLGKGRLVAVDGRLQTRTYETPDGQKRSLTDVVAEDVRFLDWPKEGRGPAGSGPVAGPGTGGGMETAGSGFNQDFSDLGTEVEIGEDDLPF</sequence>
<organism evidence="5 6">
    <name type="scientific">Neomoorella thermoacetica</name>
    <name type="common">Clostridium thermoaceticum</name>
    <dbReference type="NCBI Taxonomy" id="1525"/>
    <lineage>
        <taxon>Bacteria</taxon>
        <taxon>Bacillati</taxon>
        <taxon>Bacillota</taxon>
        <taxon>Clostridia</taxon>
        <taxon>Neomoorellales</taxon>
        <taxon>Neomoorellaceae</taxon>
        <taxon>Neomoorella</taxon>
    </lineage>
</organism>
<dbReference type="Proteomes" id="UP000182811">
    <property type="component" value="Unassembled WGS sequence"/>
</dbReference>
<gene>
    <name evidence="5" type="primary">ssbA</name>
    <name evidence="5" type="ORF">MOTE_13020</name>
</gene>
<evidence type="ECO:0000256" key="1">
    <source>
        <dbReference type="ARBA" id="ARBA00023125"/>
    </source>
</evidence>
<feature type="short sequence motif" description="Important for interaction with partner proteins" evidence="2">
    <location>
        <begin position="149"/>
        <end position="154"/>
    </location>
</feature>
<dbReference type="GO" id="GO:0006260">
    <property type="term" value="P:DNA replication"/>
    <property type="evidence" value="ECO:0007669"/>
    <property type="project" value="UniProtKB-UniRule"/>
</dbReference>
<dbReference type="PROSITE" id="PS50935">
    <property type="entry name" value="SSB"/>
    <property type="match status" value="1"/>
</dbReference>
<keyword evidence="2" id="KW-0234">DNA repair</keyword>
<dbReference type="PANTHER" id="PTHR10302">
    <property type="entry name" value="SINGLE-STRANDED DNA-BINDING PROTEIN"/>
    <property type="match status" value="1"/>
</dbReference>
<comment type="function">
    <text evidence="2">Plays an important role in DNA replication, recombination and repair. Binds to ssDNA and to an array of partner proteins to recruit them to their sites of action during DNA metabolism.</text>
</comment>
<dbReference type="InterPro" id="IPR000424">
    <property type="entry name" value="Primosome_PriB/ssb"/>
</dbReference>
<keyword evidence="2" id="KW-0235">DNA replication</keyword>
<dbReference type="SUPFAM" id="SSF50249">
    <property type="entry name" value="Nucleic acid-binding proteins"/>
    <property type="match status" value="1"/>
</dbReference>
<dbReference type="PANTHER" id="PTHR10302:SF27">
    <property type="entry name" value="SINGLE-STRANDED DNA-BINDING PROTEIN"/>
    <property type="match status" value="1"/>
</dbReference>
<name>A0A1J5NKW0_NEOTH</name>
<comment type="caution">
    <text evidence="2">Lacks conserved residue(s) required for the propagation of feature annotation.</text>
</comment>
<dbReference type="InterPro" id="IPR012340">
    <property type="entry name" value="NA-bd_OB-fold"/>
</dbReference>
<dbReference type="GO" id="GO:0003697">
    <property type="term" value="F:single-stranded DNA binding"/>
    <property type="evidence" value="ECO:0007669"/>
    <property type="project" value="UniProtKB-UniRule"/>
</dbReference>
<evidence type="ECO:0000313" key="6">
    <source>
        <dbReference type="Proteomes" id="UP000182811"/>
    </source>
</evidence>
<dbReference type="OrthoDB" id="9809878at2"/>
<dbReference type="HAMAP" id="MF_00984">
    <property type="entry name" value="SSB"/>
    <property type="match status" value="1"/>
</dbReference>
<evidence type="ECO:0000256" key="3">
    <source>
        <dbReference type="RuleBase" id="RU000524"/>
    </source>
</evidence>